<evidence type="ECO:0000256" key="1">
    <source>
        <dbReference type="ARBA" id="ARBA00004141"/>
    </source>
</evidence>
<dbReference type="OrthoDB" id="9806522at2"/>
<proteinExistence type="inferred from homology"/>
<keyword evidence="6 7" id="KW-0472">Membrane</keyword>
<dbReference type="PANTHER" id="PTHR43840">
    <property type="entry name" value="MITOCHONDRIAL METAL TRANSPORTER 1-RELATED"/>
    <property type="match status" value="1"/>
</dbReference>
<dbReference type="GO" id="GO:0008324">
    <property type="term" value="F:monoatomic cation transmembrane transporter activity"/>
    <property type="evidence" value="ECO:0007669"/>
    <property type="project" value="InterPro"/>
</dbReference>
<dbReference type="Pfam" id="PF16916">
    <property type="entry name" value="ZT_dimer"/>
    <property type="match status" value="1"/>
</dbReference>
<dbReference type="AlphaFoldDB" id="A0A497XP14"/>
<comment type="similarity">
    <text evidence="2">Belongs to the cation diffusion facilitator (CDF) transporter (TC 2.A.4) family.</text>
</comment>
<dbReference type="Gene3D" id="3.30.70.1350">
    <property type="entry name" value="Cation efflux protein, cytoplasmic domain"/>
    <property type="match status" value="1"/>
</dbReference>
<dbReference type="InterPro" id="IPR002524">
    <property type="entry name" value="Cation_efflux"/>
</dbReference>
<evidence type="ECO:0000256" key="7">
    <source>
        <dbReference type="SAM" id="Phobius"/>
    </source>
</evidence>
<comment type="caution">
    <text evidence="10">The sequence shown here is derived from an EMBL/GenBank/DDBJ whole genome shotgun (WGS) entry which is preliminary data.</text>
</comment>
<feature type="transmembrane region" description="Helical" evidence="7">
    <location>
        <begin position="193"/>
        <end position="214"/>
    </location>
</feature>
<gene>
    <name evidence="10" type="ORF">DFR35_0472</name>
</gene>
<dbReference type="InterPro" id="IPR027470">
    <property type="entry name" value="Cation_efflux_CTD"/>
</dbReference>
<evidence type="ECO:0000313" key="10">
    <source>
        <dbReference type="EMBL" id="RLJ67919.1"/>
    </source>
</evidence>
<feature type="transmembrane region" description="Helical" evidence="7">
    <location>
        <begin position="23"/>
        <end position="45"/>
    </location>
</feature>
<evidence type="ECO:0000256" key="5">
    <source>
        <dbReference type="ARBA" id="ARBA00022989"/>
    </source>
</evidence>
<organism evidence="10 11">
    <name type="scientific">Sulfurisoma sediminicola</name>
    <dbReference type="NCBI Taxonomy" id="1381557"/>
    <lineage>
        <taxon>Bacteria</taxon>
        <taxon>Pseudomonadati</taxon>
        <taxon>Pseudomonadota</taxon>
        <taxon>Betaproteobacteria</taxon>
        <taxon>Nitrosomonadales</taxon>
        <taxon>Sterolibacteriaceae</taxon>
        <taxon>Sulfurisoma</taxon>
    </lineage>
</organism>
<feature type="domain" description="Cation efflux protein transmembrane" evidence="8">
    <location>
        <begin position="25"/>
        <end position="218"/>
    </location>
</feature>
<feature type="transmembrane region" description="Helical" evidence="7">
    <location>
        <begin position="125"/>
        <end position="148"/>
    </location>
</feature>
<dbReference type="NCBIfam" id="TIGR01297">
    <property type="entry name" value="CDF"/>
    <property type="match status" value="1"/>
</dbReference>
<dbReference type="RefSeq" id="WP_121239867.1">
    <property type="nucleotide sequence ID" value="NZ_BHVV01000001.1"/>
</dbReference>
<accession>A0A497XP14</accession>
<dbReference type="PANTHER" id="PTHR43840:SF15">
    <property type="entry name" value="MITOCHONDRIAL METAL TRANSPORTER 1-RELATED"/>
    <property type="match status" value="1"/>
</dbReference>
<dbReference type="InterPro" id="IPR050291">
    <property type="entry name" value="CDF_Transporter"/>
</dbReference>
<comment type="subcellular location">
    <subcellularLocation>
        <location evidence="1">Membrane</location>
        <topology evidence="1">Multi-pass membrane protein</topology>
    </subcellularLocation>
</comment>
<evidence type="ECO:0000313" key="11">
    <source>
        <dbReference type="Proteomes" id="UP000268908"/>
    </source>
</evidence>
<dbReference type="EMBL" id="RCCI01000004">
    <property type="protein sequence ID" value="RLJ67919.1"/>
    <property type="molecule type" value="Genomic_DNA"/>
</dbReference>
<feature type="domain" description="Cation efflux protein cytoplasmic" evidence="9">
    <location>
        <begin position="223"/>
        <end position="299"/>
    </location>
</feature>
<keyword evidence="3" id="KW-0813">Transport</keyword>
<reference evidence="10 11" key="1">
    <citation type="submission" date="2018-10" db="EMBL/GenBank/DDBJ databases">
        <title>Genomic Encyclopedia of Type Strains, Phase IV (KMG-IV): sequencing the most valuable type-strain genomes for metagenomic binning, comparative biology and taxonomic classification.</title>
        <authorList>
            <person name="Goeker M."/>
        </authorList>
    </citation>
    <scope>NUCLEOTIDE SEQUENCE [LARGE SCALE GENOMIC DNA]</scope>
    <source>
        <strain evidence="10 11">DSM 26916</strain>
    </source>
</reference>
<protein>
    <submittedName>
        <fullName evidence="10">Cation diffusion facilitator family transporter</fullName>
    </submittedName>
</protein>
<keyword evidence="11" id="KW-1185">Reference proteome</keyword>
<evidence type="ECO:0000256" key="3">
    <source>
        <dbReference type="ARBA" id="ARBA00022448"/>
    </source>
</evidence>
<feature type="transmembrane region" description="Helical" evidence="7">
    <location>
        <begin position="168"/>
        <end position="187"/>
    </location>
</feature>
<dbReference type="InterPro" id="IPR036837">
    <property type="entry name" value="Cation_efflux_CTD_sf"/>
</dbReference>
<dbReference type="Proteomes" id="UP000268908">
    <property type="component" value="Unassembled WGS sequence"/>
</dbReference>
<feature type="transmembrane region" description="Helical" evidence="7">
    <location>
        <begin position="92"/>
        <end position="113"/>
    </location>
</feature>
<dbReference type="InterPro" id="IPR027469">
    <property type="entry name" value="Cation_efflux_TMD_sf"/>
</dbReference>
<keyword evidence="4 7" id="KW-0812">Transmembrane</keyword>
<dbReference type="FunFam" id="1.20.1510.10:FF:000006">
    <property type="entry name" value="Divalent cation efflux transporter"/>
    <property type="match status" value="1"/>
</dbReference>
<dbReference type="InterPro" id="IPR058533">
    <property type="entry name" value="Cation_efflux_TM"/>
</dbReference>
<evidence type="ECO:0000259" key="9">
    <source>
        <dbReference type="Pfam" id="PF16916"/>
    </source>
</evidence>
<evidence type="ECO:0000259" key="8">
    <source>
        <dbReference type="Pfam" id="PF01545"/>
    </source>
</evidence>
<dbReference type="GO" id="GO:0016020">
    <property type="term" value="C:membrane"/>
    <property type="evidence" value="ECO:0007669"/>
    <property type="project" value="UniProtKB-SubCell"/>
</dbReference>
<dbReference type="Gene3D" id="1.20.1510.10">
    <property type="entry name" value="Cation efflux protein transmembrane domain"/>
    <property type="match status" value="1"/>
</dbReference>
<keyword evidence="5 7" id="KW-1133">Transmembrane helix</keyword>
<dbReference type="SUPFAM" id="SSF160240">
    <property type="entry name" value="Cation efflux protein cytoplasmic domain-like"/>
    <property type="match status" value="1"/>
</dbReference>
<evidence type="ECO:0000256" key="4">
    <source>
        <dbReference type="ARBA" id="ARBA00022692"/>
    </source>
</evidence>
<dbReference type="Pfam" id="PF01545">
    <property type="entry name" value="Cation_efflux"/>
    <property type="match status" value="1"/>
</dbReference>
<evidence type="ECO:0000256" key="6">
    <source>
        <dbReference type="ARBA" id="ARBA00023136"/>
    </source>
</evidence>
<evidence type="ECO:0000256" key="2">
    <source>
        <dbReference type="ARBA" id="ARBA00008114"/>
    </source>
</evidence>
<name>A0A497XP14_9PROT</name>
<sequence length="385" mass="41206">MLGEDITAAGQVDPERFREGQRITWVSVGVNIVLTAMQVVVGLLAHSVSLIADAMHTLSDVVADAFVLYANRKGAEAADEEHPYGHGRFETAASLVLGLLLAATGTGILVSAAGRLQDLGSLPPVGVAAMWAAIFTLLAKEGLFRYMLGVAERLRSPMLVANAWHARADALSSLVVAAGVGGSLLGFPFADAAAAIIVGAMIVKAGVGFAWDALRELIDTGLSAEEVARIKGTIADTPGVVDLHELRTRRMAHQVLVDAHIQVDGRISVSEGHRIAETARASVLRDHPEVLDVLVHVDAEADLDHSPRTRELPERAVLLAHLRQLLGEELPEPERVVLHYLGNRVEVEVTVDADAAASCQRRLSERLPDDPWFEAVTLLQRVAPK</sequence>
<dbReference type="SUPFAM" id="SSF161111">
    <property type="entry name" value="Cation efflux protein transmembrane domain-like"/>
    <property type="match status" value="1"/>
</dbReference>